<keyword evidence="4" id="KW-1185">Reference proteome</keyword>
<feature type="signal peptide" evidence="2">
    <location>
        <begin position="1"/>
        <end position="20"/>
    </location>
</feature>
<gene>
    <name evidence="3" type="ORF">GCM10009741_68690</name>
</gene>
<keyword evidence="1" id="KW-1133">Transmembrane helix</keyword>
<proteinExistence type="predicted"/>
<dbReference type="Proteomes" id="UP001500363">
    <property type="component" value="Unassembled WGS sequence"/>
</dbReference>
<evidence type="ECO:0000313" key="4">
    <source>
        <dbReference type="Proteomes" id="UP001500363"/>
    </source>
</evidence>
<organism evidence="3 4">
    <name type="scientific">Kribbella lupini</name>
    <dbReference type="NCBI Taxonomy" id="291602"/>
    <lineage>
        <taxon>Bacteria</taxon>
        <taxon>Bacillati</taxon>
        <taxon>Actinomycetota</taxon>
        <taxon>Actinomycetes</taxon>
        <taxon>Propionibacteriales</taxon>
        <taxon>Kribbellaceae</taxon>
        <taxon>Kribbella</taxon>
    </lineage>
</organism>
<dbReference type="InterPro" id="IPR036410">
    <property type="entry name" value="HSP_DnaJ_Cys-rich_dom_sf"/>
</dbReference>
<dbReference type="EMBL" id="BAAANC010000004">
    <property type="protein sequence ID" value="GAA1554475.1"/>
    <property type="molecule type" value="Genomic_DNA"/>
</dbReference>
<feature type="chain" id="PRO_5046886075" evidence="2">
    <location>
        <begin position="21"/>
        <end position="106"/>
    </location>
</feature>
<dbReference type="Gene3D" id="6.20.20.10">
    <property type="match status" value="1"/>
</dbReference>
<evidence type="ECO:0000313" key="3">
    <source>
        <dbReference type="EMBL" id="GAA1554475.1"/>
    </source>
</evidence>
<evidence type="ECO:0000256" key="1">
    <source>
        <dbReference type="SAM" id="Phobius"/>
    </source>
</evidence>
<sequence length="106" mass="11242">MIVTDPVHAVLLASSGLMLAATTAADATEALSRPEQVAVLAVAALIVGGLYLLACAVWPYANCGRCDGAGKSRSPSGKKFRNCPRCKGTGRRKRIGRRLLDHRDNH</sequence>
<comment type="caution">
    <text evidence="3">The sequence shown here is derived from an EMBL/GenBank/DDBJ whole genome shotgun (WGS) entry which is preliminary data.</text>
</comment>
<reference evidence="3 4" key="1">
    <citation type="journal article" date="2019" name="Int. J. Syst. Evol. Microbiol.">
        <title>The Global Catalogue of Microorganisms (GCM) 10K type strain sequencing project: providing services to taxonomists for standard genome sequencing and annotation.</title>
        <authorList>
            <consortium name="The Broad Institute Genomics Platform"/>
            <consortium name="The Broad Institute Genome Sequencing Center for Infectious Disease"/>
            <person name="Wu L."/>
            <person name="Ma J."/>
        </authorList>
    </citation>
    <scope>NUCLEOTIDE SEQUENCE [LARGE SCALE GENOMIC DNA]</scope>
    <source>
        <strain evidence="3 4">JCM 14303</strain>
    </source>
</reference>
<keyword evidence="1" id="KW-0812">Transmembrane</keyword>
<accession>A0ABN2CAT5</accession>
<name>A0ABN2CAT5_9ACTN</name>
<dbReference type="SUPFAM" id="SSF57938">
    <property type="entry name" value="DnaJ/Hsp40 cysteine-rich domain"/>
    <property type="match status" value="1"/>
</dbReference>
<protein>
    <submittedName>
        <fullName evidence="3">Uncharacterized protein</fullName>
    </submittedName>
</protein>
<feature type="transmembrane region" description="Helical" evidence="1">
    <location>
        <begin position="37"/>
        <end position="61"/>
    </location>
</feature>
<keyword evidence="1" id="KW-0472">Membrane</keyword>
<keyword evidence="2" id="KW-0732">Signal</keyword>
<evidence type="ECO:0000256" key="2">
    <source>
        <dbReference type="SAM" id="SignalP"/>
    </source>
</evidence>